<dbReference type="Proteomes" id="UP001209878">
    <property type="component" value="Unassembled WGS sequence"/>
</dbReference>
<protein>
    <recommendedName>
        <fullName evidence="1">Nipped-B protein</fullName>
    </recommendedName>
</protein>
<dbReference type="InterPro" id="IPR024986">
    <property type="entry name" value="Nipped-B_C"/>
</dbReference>
<dbReference type="GO" id="GO:0003682">
    <property type="term" value="F:chromatin binding"/>
    <property type="evidence" value="ECO:0007669"/>
    <property type="project" value="TreeGrafter"/>
</dbReference>
<feature type="compositionally biased region" description="Basic residues" evidence="2">
    <location>
        <begin position="336"/>
        <end position="347"/>
    </location>
</feature>
<evidence type="ECO:0000313" key="5">
    <source>
        <dbReference type="Proteomes" id="UP001209878"/>
    </source>
</evidence>
<feature type="domain" description="Sister chromatid cohesion C-terminal" evidence="3">
    <location>
        <begin position="1"/>
        <end position="132"/>
    </location>
</feature>
<gene>
    <name evidence="4" type="ORF">NP493_2987g00004</name>
</gene>
<keyword evidence="1" id="KW-0677">Repeat</keyword>
<dbReference type="InterPro" id="IPR033031">
    <property type="entry name" value="Scc2/Nipped-B"/>
</dbReference>
<evidence type="ECO:0000256" key="1">
    <source>
        <dbReference type="RuleBase" id="RU364107"/>
    </source>
</evidence>
<dbReference type="GO" id="GO:0034087">
    <property type="term" value="P:establishment of mitotic sister chromatid cohesion"/>
    <property type="evidence" value="ECO:0007669"/>
    <property type="project" value="TreeGrafter"/>
</dbReference>
<evidence type="ECO:0000313" key="4">
    <source>
        <dbReference type="EMBL" id="KAK2149469.1"/>
    </source>
</evidence>
<dbReference type="GO" id="GO:0090694">
    <property type="term" value="C:Scc2-Scc4 cohesin loading complex"/>
    <property type="evidence" value="ECO:0007669"/>
    <property type="project" value="TreeGrafter"/>
</dbReference>
<keyword evidence="1" id="KW-0131">Cell cycle</keyword>
<dbReference type="Pfam" id="PF12830">
    <property type="entry name" value="Nipped-B_C"/>
    <property type="match status" value="1"/>
</dbReference>
<comment type="subcellular location">
    <subcellularLocation>
        <location evidence="1">Nucleus</location>
    </subcellularLocation>
</comment>
<name>A0AAD9N073_RIDPI</name>
<keyword evidence="1" id="KW-0539">Nucleus</keyword>
<organism evidence="4 5">
    <name type="scientific">Ridgeia piscesae</name>
    <name type="common">Tubeworm</name>
    <dbReference type="NCBI Taxonomy" id="27915"/>
    <lineage>
        <taxon>Eukaryota</taxon>
        <taxon>Metazoa</taxon>
        <taxon>Spiralia</taxon>
        <taxon>Lophotrochozoa</taxon>
        <taxon>Annelida</taxon>
        <taxon>Polychaeta</taxon>
        <taxon>Sedentaria</taxon>
        <taxon>Canalipalpata</taxon>
        <taxon>Sabellida</taxon>
        <taxon>Siboglinidae</taxon>
        <taxon>Ridgeia</taxon>
    </lineage>
</organism>
<feature type="compositionally biased region" description="Basic residues" evidence="2">
    <location>
        <begin position="313"/>
        <end position="327"/>
    </location>
</feature>
<proteinExistence type="inferred from homology"/>
<evidence type="ECO:0000256" key="2">
    <source>
        <dbReference type="SAM" id="MobiDB-lite"/>
    </source>
</evidence>
<comment type="caution">
    <text evidence="4">The sequence shown here is derived from an EMBL/GenBank/DDBJ whole genome shotgun (WGS) entry which is preliminary data.</text>
</comment>
<feature type="compositionally biased region" description="Acidic residues" evidence="2">
    <location>
        <begin position="351"/>
        <end position="366"/>
    </location>
</feature>
<reference evidence="4" key="1">
    <citation type="journal article" date="2023" name="Mol. Biol. Evol.">
        <title>Third-Generation Sequencing Reveals the Adaptive Role of the Epigenome in Three Deep-Sea Polychaetes.</title>
        <authorList>
            <person name="Perez M."/>
            <person name="Aroh O."/>
            <person name="Sun Y."/>
            <person name="Lan Y."/>
            <person name="Juniper S.K."/>
            <person name="Young C.R."/>
            <person name="Angers B."/>
            <person name="Qian P.Y."/>
        </authorList>
    </citation>
    <scope>NUCLEOTIDE SEQUENCE</scope>
    <source>
        <strain evidence="4">R07B-5</strain>
    </source>
</reference>
<dbReference type="EMBL" id="JAODUO010002970">
    <property type="protein sequence ID" value="KAK2149469.1"/>
    <property type="molecule type" value="Genomic_DNA"/>
</dbReference>
<keyword evidence="5" id="KW-1185">Reference proteome</keyword>
<feature type="compositionally biased region" description="Low complexity" evidence="2">
    <location>
        <begin position="257"/>
        <end position="271"/>
    </location>
</feature>
<dbReference type="PANTHER" id="PTHR21704:SF18">
    <property type="entry name" value="NIPPED-B-LIKE PROTEIN"/>
    <property type="match status" value="1"/>
</dbReference>
<feature type="region of interest" description="Disordered" evidence="2">
    <location>
        <begin position="229"/>
        <end position="366"/>
    </location>
</feature>
<dbReference type="AlphaFoldDB" id="A0AAD9N073"/>
<sequence>MGTDSDSTIRAKADQQVQELDKKYPGFIQIKAMQGIKMSYRLQEILQQDPSEPIRGIRTDDDNIISLNSFIYSLIRSNRGQRHAMLQSLLNMFDETGKATLSELFYMADNMAFLPYQVQDEPLYTIHQIDIIVSVSGSNILQSYKEVTERMPEDTTALPNLFMMSQGCILLLMLKQHLKELYRFTDSKIHRYSPTEQAKVWDKPLNRKAKMTFNPSQAMDLFKQLMLSIDPDDDDDIPPPPSQSGDGTPAAAGTPSGDQAGGDAADAAQGGPETGEAQDSKPVAVIDLSGDGDGDNDGQKLEISKAPSSLMAYHKRSMCSHHRRGRTSKSSSLSSKPHKHKKKKRWRHYSEDEDEDEDTEDSDYVV</sequence>
<comment type="similarity">
    <text evidence="1">Belongs to the SCC2/Nipped-B family.</text>
</comment>
<dbReference type="GO" id="GO:1990414">
    <property type="term" value="P:replication-born double-strand break repair via sister chromatid exchange"/>
    <property type="evidence" value="ECO:0007669"/>
    <property type="project" value="TreeGrafter"/>
</dbReference>
<dbReference type="PANTHER" id="PTHR21704">
    <property type="entry name" value="NIPPED-B-LIKE PROTEIN DELANGIN SCC2-RELATED"/>
    <property type="match status" value="1"/>
</dbReference>
<dbReference type="GO" id="GO:0010468">
    <property type="term" value="P:regulation of gene expression"/>
    <property type="evidence" value="ECO:0007669"/>
    <property type="project" value="InterPro"/>
</dbReference>
<dbReference type="GO" id="GO:0140588">
    <property type="term" value="P:chromatin looping"/>
    <property type="evidence" value="ECO:0007669"/>
    <property type="project" value="InterPro"/>
</dbReference>
<accession>A0AAD9N073</accession>
<dbReference type="GO" id="GO:0071169">
    <property type="term" value="P:establishment of protein localization to chromatin"/>
    <property type="evidence" value="ECO:0007669"/>
    <property type="project" value="TreeGrafter"/>
</dbReference>
<evidence type="ECO:0000259" key="3">
    <source>
        <dbReference type="Pfam" id="PF12830"/>
    </source>
</evidence>
<dbReference type="GO" id="GO:0061775">
    <property type="term" value="F:cohesin loader activity"/>
    <property type="evidence" value="ECO:0007669"/>
    <property type="project" value="InterPro"/>
</dbReference>